<accession>A0A319D0A2</accession>
<organism evidence="2 3">
    <name type="scientific">Aspergillus ellipticus CBS 707.79</name>
    <dbReference type="NCBI Taxonomy" id="1448320"/>
    <lineage>
        <taxon>Eukaryota</taxon>
        <taxon>Fungi</taxon>
        <taxon>Dikarya</taxon>
        <taxon>Ascomycota</taxon>
        <taxon>Pezizomycotina</taxon>
        <taxon>Eurotiomycetes</taxon>
        <taxon>Eurotiomycetidae</taxon>
        <taxon>Eurotiales</taxon>
        <taxon>Aspergillaceae</taxon>
        <taxon>Aspergillus</taxon>
        <taxon>Aspergillus subgen. Circumdati</taxon>
    </lineage>
</organism>
<name>A0A319D0A2_9EURO</name>
<evidence type="ECO:0000256" key="1">
    <source>
        <dbReference type="SAM" id="MobiDB-lite"/>
    </source>
</evidence>
<evidence type="ECO:0000313" key="2">
    <source>
        <dbReference type="EMBL" id="PYH90421.1"/>
    </source>
</evidence>
<sequence length="116" mass="13042">MTANKQHLLPYLTLPTYSRQRKSRGEEKKTPITPQQHDQGTFPVNGRQQTGETATRRKPYSNFICLHPGSLVYAFCIVASIPTYIGGSIRILPFASAPISSQARHRKQTSHLIYGM</sequence>
<gene>
    <name evidence="2" type="ORF">BO71DRAFT_75564</name>
</gene>
<evidence type="ECO:0000313" key="3">
    <source>
        <dbReference type="Proteomes" id="UP000247810"/>
    </source>
</evidence>
<proteinExistence type="predicted"/>
<protein>
    <submittedName>
        <fullName evidence="2">Uncharacterized protein</fullName>
    </submittedName>
</protein>
<keyword evidence="3" id="KW-1185">Reference proteome</keyword>
<dbReference type="Proteomes" id="UP000247810">
    <property type="component" value="Unassembled WGS sequence"/>
</dbReference>
<dbReference type="AlphaFoldDB" id="A0A319D0A2"/>
<reference evidence="2 3" key="1">
    <citation type="submission" date="2018-02" db="EMBL/GenBank/DDBJ databases">
        <title>The genomes of Aspergillus section Nigri reveals drivers in fungal speciation.</title>
        <authorList>
            <consortium name="DOE Joint Genome Institute"/>
            <person name="Vesth T.C."/>
            <person name="Nybo J."/>
            <person name="Theobald S."/>
            <person name="Brandl J."/>
            <person name="Frisvad J.C."/>
            <person name="Nielsen K.F."/>
            <person name="Lyhne E.K."/>
            <person name="Kogle M.E."/>
            <person name="Kuo A."/>
            <person name="Riley R."/>
            <person name="Clum A."/>
            <person name="Nolan M."/>
            <person name="Lipzen A."/>
            <person name="Salamov A."/>
            <person name="Henrissat B."/>
            <person name="Wiebenga A."/>
            <person name="De vries R.P."/>
            <person name="Grigoriev I.V."/>
            <person name="Mortensen U.H."/>
            <person name="Andersen M.R."/>
            <person name="Baker S.E."/>
        </authorList>
    </citation>
    <scope>NUCLEOTIDE SEQUENCE [LARGE SCALE GENOMIC DNA]</scope>
    <source>
        <strain evidence="2 3">CBS 707.79</strain>
    </source>
</reference>
<feature type="region of interest" description="Disordered" evidence="1">
    <location>
        <begin position="1"/>
        <end position="58"/>
    </location>
</feature>
<dbReference type="EMBL" id="KZ825983">
    <property type="protein sequence ID" value="PYH90421.1"/>
    <property type="molecule type" value="Genomic_DNA"/>
</dbReference>
<dbReference type="VEuPathDB" id="FungiDB:BO71DRAFT_75564"/>